<organism evidence="2 3">
    <name type="scientific">Glutinoglossum americanum</name>
    <dbReference type="NCBI Taxonomy" id="1670608"/>
    <lineage>
        <taxon>Eukaryota</taxon>
        <taxon>Fungi</taxon>
        <taxon>Dikarya</taxon>
        <taxon>Ascomycota</taxon>
        <taxon>Pezizomycotina</taxon>
        <taxon>Geoglossomycetes</taxon>
        <taxon>Geoglossales</taxon>
        <taxon>Geoglossaceae</taxon>
        <taxon>Glutinoglossum</taxon>
    </lineage>
</organism>
<dbReference type="Proteomes" id="UP000698800">
    <property type="component" value="Unassembled WGS sequence"/>
</dbReference>
<sequence>MVETLYPTQMSRMSQFSDQDWIPQSATSLNSLGYSFDASFLSPPTSSLLPGDSPIIHARTPYTRHSNSYNTVENLDYSSNALRIVKQEGVEDLTYSSHPQITRSPTPYYGSFGVSEVNTSSSKRSGLVPIAPNPEGLVRMNRKHGRDDSSINLAQQKRRRVASNVNTSGAVELTEEERLLLRFKDEENLPWKDIALKFQTETGRTFQVPALQMRYKRLREKLRVWSDADIDALEKAREYWERCKWEIIATKMHTDFGVAEKWPAKSCYRKWTELHPGLDVPKEHGVPSGTTEKGWYESPGRESPEFVVSSA</sequence>
<protein>
    <recommendedName>
        <fullName evidence="4">Myb-like domain-containing protein</fullName>
    </recommendedName>
</protein>
<dbReference type="AlphaFoldDB" id="A0A9P8KX33"/>
<dbReference type="OrthoDB" id="5421421at2759"/>
<keyword evidence="3" id="KW-1185">Reference proteome</keyword>
<accession>A0A9P8KX33</accession>
<comment type="caution">
    <text evidence="2">The sequence shown here is derived from an EMBL/GenBank/DDBJ whole genome shotgun (WGS) entry which is preliminary data.</text>
</comment>
<evidence type="ECO:0000256" key="1">
    <source>
        <dbReference type="SAM" id="MobiDB-lite"/>
    </source>
</evidence>
<feature type="region of interest" description="Disordered" evidence="1">
    <location>
        <begin position="280"/>
        <end position="311"/>
    </location>
</feature>
<evidence type="ECO:0008006" key="4">
    <source>
        <dbReference type="Google" id="ProtNLM"/>
    </source>
</evidence>
<evidence type="ECO:0000313" key="2">
    <source>
        <dbReference type="EMBL" id="KAH0538995.1"/>
    </source>
</evidence>
<gene>
    <name evidence="2" type="ORF">FGG08_004444</name>
</gene>
<proteinExistence type="predicted"/>
<reference evidence="2" key="1">
    <citation type="submission" date="2021-03" db="EMBL/GenBank/DDBJ databases">
        <title>Comparative genomics and phylogenomic investigation of the class Geoglossomycetes provide insights into ecological specialization and systematics.</title>
        <authorList>
            <person name="Melie T."/>
            <person name="Pirro S."/>
            <person name="Miller A.N."/>
            <person name="Quandt A."/>
        </authorList>
    </citation>
    <scope>NUCLEOTIDE SEQUENCE</scope>
    <source>
        <strain evidence="2">GBOQ0MN5Z8</strain>
    </source>
</reference>
<name>A0A9P8KX33_9PEZI</name>
<dbReference type="EMBL" id="JAGHQL010000090">
    <property type="protein sequence ID" value="KAH0538995.1"/>
    <property type="molecule type" value="Genomic_DNA"/>
</dbReference>
<evidence type="ECO:0000313" key="3">
    <source>
        <dbReference type="Proteomes" id="UP000698800"/>
    </source>
</evidence>